<keyword evidence="4" id="KW-1185">Reference proteome</keyword>
<keyword evidence="1" id="KW-0175">Coiled coil</keyword>
<feature type="chain" id="PRO_5012047172" evidence="2">
    <location>
        <begin position="20"/>
        <end position="103"/>
    </location>
</feature>
<gene>
    <name evidence="3" type="ORF">ASPBRDRAFT_193080</name>
</gene>
<proteinExistence type="predicted"/>
<protein>
    <submittedName>
        <fullName evidence="3">Uncharacterized protein</fullName>
    </submittedName>
</protein>
<dbReference type="Proteomes" id="UP000184499">
    <property type="component" value="Unassembled WGS sequence"/>
</dbReference>
<organism evidence="3 4">
    <name type="scientific">Aspergillus brasiliensis (strain CBS 101740 / IMI 381727 / IBT 21946)</name>
    <dbReference type="NCBI Taxonomy" id="767769"/>
    <lineage>
        <taxon>Eukaryota</taxon>
        <taxon>Fungi</taxon>
        <taxon>Dikarya</taxon>
        <taxon>Ascomycota</taxon>
        <taxon>Pezizomycotina</taxon>
        <taxon>Eurotiomycetes</taxon>
        <taxon>Eurotiomycetidae</taxon>
        <taxon>Eurotiales</taxon>
        <taxon>Aspergillaceae</taxon>
        <taxon>Aspergillus</taxon>
        <taxon>Aspergillus subgen. Circumdati</taxon>
    </lineage>
</organism>
<evidence type="ECO:0000313" key="4">
    <source>
        <dbReference type="Proteomes" id="UP000184499"/>
    </source>
</evidence>
<dbReference type="EMBL" id="KV878681">
    <property type="protein sequence ID" value="OJJ74358.1"/>
    <property type="molecule type" value="Genomic_DNA"/>
</dbReference>
<evidence type="ECO:0000256" key="1">
    <source>
        <dbReference type="SAM" id="Coils"/>
    </source>
</evidence>
<reference evidence="4" key="1">
    <citation type="journal article" date="2017" name="Genome Biol.">
        <title>Comparative genomics reveals high biological diversity and specific adaptations in the industrially and medically important fungal genus Aspergillus.</title>
        <authorList>
            <person name="de Vries R.P."/>
            <person name="Riley R."/>
            <person name="Wiebenga A."/>
            <person name="Aguilar-Osorio G."/>
            <person name="Amillis S."/>
            <person name="Uchima C.A."/>
            <person name="Anderluh G."/>
            <person name="Asadollahi M."/>
            <person name="Askin M."/>
            <person name="Barry K."/>
            <person name="Battaglia E."/>
            <person name="Bayram O."/>
            <person name="Benocci T."/>
            <person name="Braus-Stromeyer S.A."/>
            <person name="Caldana C."/>
            <person name="Canovas D."/>
            <person name="Cerqueira G.C."/>
            <person name="Chen F."/>
            <person name="Chen W."/>
            <person name="Choi C."/>
            <person name="Clum A."/>
            <person name="Dos Santos R.A."/>
            <person name="Damasio A.R."/>
            <person name="Diallinas G."/>
            <person name="Emri T."/>
            <person name="Fekete E."/>
            <person name="Flipphi M."/>
            <person name="Freyberg S."/>
            <person name="Gallo A."/>
            <person name="Gournas C."/>
            <person name="Habgood R."/>
            <person name="Hainaut M."/>
            <person name="Harispe M.L."/>
            <person name="Henrissat B."/>
            <person name="Hilden K.S."/>
            <person name="Hope R."/>
            <person name="Hossain A."/>
            <person name="Karabika E."/>
            <person name="Karaffa L."/>
            <person name="Karanyi Z."/>
            <person name="Krasevec N."/>
            <person name="Kuo A."/>
            <person name="Kusch H."/>
            <person name="LaButti K."/>
            <person name="Lagendijk E.L."/>
            <person name="Lapidus A."/>
            <person name="Levasseur A."/>
            <person name="Lindquist E."/>
            <person name="Lipzen A."/>
            <person name="Logrieco A.F."/>
            <person name="MacCabe A."/>
            <person name="Maekelae M.R."/>
            <person name="Malavazi I."/>
            <person name="Melin P."/>
            <person name="Meyer V."/>
            <person name="Mielnichuk N."/>
            <person name="Miskei M."/>
            <person name="Molnar A.P."/>
            <person name="Mule G."/>
            <person name="Ngan C.Y."/>
            <person name="Orejas M."/>
            <person name="Orosz E."/>
            <person name="Ouedraogo J.P."/>
            <person name="Overkamp K.M."/>
            <person name="Park H.-S."/>
            <person name="Perrone G."/>
            <person name="Piumi F."/>
            <person name="Punt P.J."/>
            <person name="Ram A.F."/>
            <person name="Ramon A."/>
            <person name="Rauscher S."/>
            <person name="Record E."/>
            <person name="Riano-Pachon D.M."/>
            <person name="Robert V."/>
            <person name="Roehrig J."/>
            <person name="Ruller R."/>
            <person name="Salamov A."/>
            <person name="Salih N.S."/>
            <person name="Samson R.A."/>
            <person name="Sandor E."/>
            <person name="Sanguinetti M."/>
            <person name="Schuetze T."/>
            <person name="Sepcic K."/>
            <person name="Shelest E."/>
            <person name="Sherlock G."/>
            <person name="Sophianopoulou V."/>
            <person name="Squina F.M."/>
            <person name="Sun H."/>
            <person name="Susca A."/>
            <person name="Todd R.B."/>
            <person name="Tsang A."/>
            <person name="Unkles S.E."/>
            <person name="van de Wiele N."/>
            <person name="van Rossen-Uffink D."/>
            <person name="Oliveira J.V."/>
            <person name="Vesth T.C."/>
            <person name="Visser J."/>
            <person name="Yu J.-H."/>
            <person name="Zhou M."/>
            <person name="Andersen M.R."/>
            <person name="Archer D.B."/>
            <person name="Baker S.E."/>
            <person name="Benoit I."/>
            <person name="Brakhage A.A."/>
            <person name="Braus G.H."/>
            <person name="Fischer R."/>
            <person name="Frisvad J.C."/>
            <person name="Goldman G.H."/>
            <person name="Houbraken J."/>
            <person name="Oakley B."/>
            <person name="Pocsi I."/>
            <person name="Scazzocchio C."/>
            <person name="Seiboth B."/>
            <person name="vanKuyk P.A."/>
            <person name="Wortman J."/>
            <person name="Dyer P.S."/>
            <person name="Grigoriev I.V."/>
        </authorList>
    </citation>
    <scope>NUCLEOTIDE SEQUENCE [LARGE SCALE GENOMIC DNA]</scope>
    <source>
        <strain evidence="4">CBS 101740 / IMI 381727 / IBT 21946</strain>
    </source>
</reference>
<dbReference type="VEuPathDB" id="FungiDB:ASPBRDRAFT_193080"/>
<dbReference type="GeneID" id="93573051"/>
<keyword evidence="2" id="KW-0732">Signal</keyword>
<feature type="signal peptide" evidence="2">
    <location>
        <begin position="1"/>
        <end position="19"/>
    </location>
</feature>
<evidence type="ECO:0000313" key="3">
    <source>
        <dbReference type="EMBL" id="OJJ74358.1"/>
    </source>
</evidence>
<evidence type="ECO:0000256" key="2">
    <source>
        <dbReference type="SAM" id="SignalP"/>
    </source>
</evidence>
<dbReference type="RefSeq" id="XP_067481606.1">
    <property type="nucleotide sequence ID" value="XM_067620563.1"/>
</dbReference>
<feature type="coiled-coil region" evidence="1">
    <location>
        <begin position="69"/>
        <end position="99"/>
    </location>
</feature>
<name>A0A1L9URJ8_ASPBC</name>
<dbReference type="AlphaFoldDB" id="A0A1L9URJ8"/>
<accession>A0A1L9URJ8</accession>
<sequence>MAMITIALARLMGPGTVVVAPVYAPDPEKEVNRQLRKLKLEECRDLRQLNAAIAALEKAQERDMYGALEKAQERDLAQIEKRAEKIRSLRAERSRLEDEQQQQ</sequence>